<dbReference type="AlphaFoldDB" id="A0A2P2P6U4"/>
<name>A0A2P2P6U4_RHIMU</name>
<protein>
    <submittedName>
        <fullName evidence="1">Uncharacterized protein</fullName>
    </submittedName>
</protein>
<organism evidence="1">
    <name type="scientific">Rhizophora mucronata</name>
    <name type="common">Asiatic mangrove</name>
    <dbReference type="NCBI Taxonomy" id="61149"/>
    <lineage>
        <taxon>Eukaryota</taxon>
        <taxon>Viridiplantae</taxon>
        <taxon>Streptophyta</taxon>
        <taxon>Embryophyta</taxon>
        <taxon>Tracheophyta</taxon>
        <taxon>Spermatophyta</taxon>
        <taxon>Magnoliopsida</taxon>
        <taxon>eudicotyledons</taxon>
        <taxon>Gunneridae</taxon>
        <taxon>Pentapetalae</taxon>
        <taxon>rosids</taxon>
        <taxon>fabids</taxon>
        <taxon>Malpighiales</taxon>
        <taxon>Rhizophoraceae</taxon>
        <taxon>Rhizophora</taxon>
    </lineage>
</organism>
<evidence type="ECO:0000313" key="1">
    <source>
        <dbReference type="EMBL" id="MBX50419.1"/>
    </source>
</evidence>
<proteinExistence type="predicted"/>
<accession>A0A2P2P6U4</accession>
<sequence length="63" mass="7663">MLIEVAKRLCGKVLCVWLISSFLFHIEQSRFLLSLFRMHWIICLQDTSTRHFRIWQGYHLLDL</sequence>
<reference evidence="1" key="1">
    <citation type="submission" date="2018-02" db="EMBL/GenBank/DDBJ databases">
        <title>Rhizophora mucronata_Transcriptome.</title>
        <authorList>
            <person name="Meera S.P."/>
            <person name="Sreeshan A."/>
            <person name="Augustine A."/>
        </authorList>
    </citation>
    <scope>NUCLEOTIDE SEQUENCE</scope>
    <source>
        <tissue evidence="1">Leaf</tissue>
    </source>
</reference>
<dbReference type="EMBL" id="GGEC01069935">
    <property type="protein sequence ID" value="MBX50419.1"/>
    <property type="molecule type" value="Transcribed_RNA"/>
</dbReference>